<reference evidence="1 2" key="1">
    <citation type="submission" date="2016-08" db="EMBL/GenBank/DDBJ databases">
        <authorList>
            <person name="Seilhamer J.J."/>
        </authorList>
    </citation>
    <scope>NUCLEOTIDE SEQUENCE [LARGE SCALE GENOMIC DNA]</scope>
    <source>
        <strain evidence="1 2">A37T2</strain>
    </source>
</reference>
<proteinExistence type="predicted"/>
<organism evidence="1 2">
    <name type="scientific">Chitinophaga costaii</name>
    <dbReference type="NCBI Taxonomy" id="1335309"/>
    <lineage>
        <taxon>Bacteria</taxon>
        <taxon>Pseudomonadati</taxon>
        <taxon>Bacteroidota</taxon>
        <taxon>Chitinophagia</taxon>
        <taxon>Chitinophagales</taxon>
        <taxon>Chitinophagaceae</taxon>
        <taxon>Chitinophaga</taxon>
    </lineage>
</organism>
<accession>A0A1C4FZ99</accession>
<protein>
    <submittedName>
        <fullName evidence="1">Uncharacterized protein</fullName>
    </submittedName>
</protein>
<evidence type="ECO:0000313" key="2">
    <source>
        <dbReference type="Proteomes" id="UP000242818"/>
    </source>
</evidence>
<dbReference type="AlphaFoldDB" id="A0A1C4FZ99"/>
<dbReference type="EMBL" id="FMAR01000018">
    <property type="protein sequence ID" value="SCC61033.1"/>
    <property type="molecule type" value="Genomic_DNA"/>
</dbReference>
<name>A0A1C4FZ99_9BACT</name>
<dbReference type="Proteomes" id="UP000242818">
    <property type="component" value="Unassembled WGS sequence"/>
</dbReference>
<dbReference type="OrthoDB" id="679198at2"/>
<dbReference type="RefSeq" id="WP_089715168.1">
    <property type="nucleotide sequence ID" value="NZ_FMAR01000018.1"/>
</dbReference>
<gene>
    <name evidence="1" type="ORF">GA0116948_11853</name>
</gene>
<evidence type="ECO:0000313" key="1">
    <source>
        <dbReference type="EMBL" id="SCC61033.1"/>
    </source>
</evidence>
<sequence>MKVEEYSIMVNYGGQPINVPVKIVESGLLCRICALVDGAEVYYVRTPHDELIPMCHTRDFDPELLYRIGHEIQRQHSASTCNV</sequence>
<keyword evidence="2" id="KW-1185">Reference proteome</keyword>